<dbReference type="HOGENOM" id="CLU_2006106_0_0_1"/>
<keyword evidence="1" id="KW-0503">Monooxygenase</keyword>
<dbReference type="InterPro" id="IPR036939">
    <property type="entry name" value="Cu2_ascorb_mOase_N_sf"/>
</dbReference>
<name>K1QA02_MAGGI</name>
<gene>
    <name evidence="1" type="ORF">CGI_10013890</name>
</gene>
<keyword evidence="1" id="KW-0560">Oxidoreductase</keyword>
<dbReference type="SUPFAM" id="SSF49742">
    <property type="entry name" value="PHM/PNGase F"/>
    <property type="match status" value="1"/>
</dbReference>
<evidence type="ECO:0000313" key="1">
    <source>
        <dbReference type="EMBL" id="EKC18291.1"/>
    </source>
</evidence>
<dbReference type="InParanoid" id="K1QA02"/>
<dbReference type="GO" id="GO:0005507">
    <property type="term" value="F:copper ion binding"/>
    <property type="evidence" value="ECO:0007669"/>
    <property type="project" value="InterPro"/>
</dbReference>
<dbReference type="GO" id="GO:0016715">
    <property type="term" value="F:oxidoreductase activity, acting on paired donors, with incorporation or reduction of molecular oxygen, reduced ascorbate as one donor, and incorporation of one atom of oxygen"/>
    <property type="evidence" value="ECO:0007669"/>
    <property type="project" value="InterPro"/>
</dbReference>
<dbReference type="InterPro" id="IPR008977">
    <property type="entry name" value="PHM/PNGase_F_dom_sf"/>
</dbReference>
<accession>K1QA02</accession>
<reference evidence="1" key="1">
    <citation type="journal article" date="2012" name="Nature">
        <title>The oyster genome reveals stress adaptation and complexity of shell formation.</title>
        <authorList>
            <person name="Zhang G."/>
            <person name="Fang X."/>
            <person name="Guo X."/>
            <person name="Li L."/>
            <person name="Luo R."/>
            <person name="Xu F."/>
            <person name="Yang P."/>
            <person name="Zhang L."/>
            <person name="Wang X."/>
            <person name="Qi H."/>
            <person name="Xiong Z."/>
            <person name="Que H."/>
            <person name="Xie Y."/>
            <person name="Holland P.W."/>
            <person name="Paps J."/>
            <person name="Zhu Y."/>
            <person name="Wu F."/>
            <person name="Chen Y."/>
            <person name="Wang J."/>
            <person name="Peng C."/>
            <person name="Meng J."/>
            <person name="Yang L."/>
            <person name="Liu J."/>
            <person name="Wen B."/>
            <person name="Zhang N."/>
            <person name="Huang Z."/>
            <person name="Zhu Q."/>
            <person name="Feng Y."/>
            <person name="Mount A."/>
            <person name="Hedgecock D."/>
            <person name="Xu Z."/>
            <person name="Liu Y."/>
            <person name="Domazet-Loso T."/>
            <person name="Du Y."/>
            <person name="Sun X."/>
            <person name="Zhang S."/>
            <person name="Liu B."/>
            <person name="Cheng P."/>
            <person name="Jiang X."/>
            <person name="Li J."/>
            <person name="Fan D."/>
            <person name="Wang W."/>
            <person name="Fu W."/>
            <person name="Wang T."/>
            <person name="Wang B."/>
            <person name="Zhang J."/>
            <person name="Peng Z."/>
            <person name="Li Y."/>
            <person name="Li N."/>
            <person name="Wang J."/>
            <person name="Chen M."/>
            <person name="He Y."/>
            <person name="Tan F."/>
            <person name="Song X."/>
            <person name="Zheng Q."/>
            <person name="Huang R."/>
            <person name="Yang H."/>
            <person name="Du X."/>
            <person name="Chen L."/>
            <person name="Yang M."/>
            <person name="Gaffney P.M."/>
            <person name="Wang S."/>
            <person name="Luo L."/>
            <person name="She Z."/>
            <person name="Ming Y."/>
            <person name="Huang W."/>
            <person name="Zhang S."/>
            <person name="Huang B."/>
            <person name="Zhang Y."/>
            <person name="Qu T."/>
            <person name="Ni P."/>
            <person name="Miao G."/>
            <person name="Wang J."/>
            <person name="Wang Q."/>
            <person name="Steinberg C.E."/>
            <person name="Wang H."/>
            <person name="Li N."/>
            <person name="Qian L."/>
            <person name="Zhang G."/>
            <person name="Li Y."/>
            <person name="Yang H."/>
            <person name="Liu X."/>
            <person name="Wang J."/>
            <person name="Yin Y."/>
            <person name="Wang J."/>
        </authorList>
    </citation>
    <scope>NUCLEOTIDE SEQUENCE [LARGE SCALE GENOMIC DNA]</scope>
    <source>
        <strain evidence="1">05x7-T-G4-1.051#20</strain>
    </source>
</reference>
<organism evidence="1">
    <name type="scientific">Magallana gigas</name>
    <name type="common">Pacific oyster</name>
    <name type="synonym">Crassostrea gigas</name>
    <dbReference type="NCBI Taxonomy" id="29159"/>
    <lineage>
        <taxon>Eukaryota</taxon>
        <taxon>Metazoa</taxon>
        <taxon>Spiralia</taxon>
        <taxon>Lophotrochozoa</taxon>
        <taxon>Mollusca</taxon>
        <taxon>Bivalvia</taxon>
        <taxon>Autobranchia</taxon>
        <taxon>Pteriomorphia</taxon>
        <taxon>Ostreida</taxon>
        <taxon>Ostreoidea</taxon>
        <taxon>Ostreidae</taxon>
        <taxon>Magallana</taxon>
    </lineage>
</organism>
<dbReference type="AlphaFoldDB" id="K1QA02"/>
<sequence>MHAAALGVSSALLLKCKQAWPRALSVRPTFTSRQDCDKMERMATRAMIKLTLCVGIILTVRGAPQRRDTAKIPLKMPQVSPKVKDTYLCHAIETTGFEPDANKDIAHHILIYGCTTPGSRDSVW</sequence>
<dbReference type="EMBL" id="JH823254">
    <property type="protein sequence ID" value="EKC18291.1"/>
    <property type="molecule type" value="Genomic_DNA"/>
</dbReference>
<dbReference type="Gene3D" id="2.60.120.310">
    <property type="entry name" value="Copper type II, ascorbate-dependent monooxygenase, N-terminal domain"/>
    <property type="match status" value="1"/>
</dbReference>
<protein>
    <submittedName>
        <fullName evidence="1">Peptidylglycine alpha-hydroxylating monooxygenase</fullName>
    </submittedName>
</protein>
<proteinExistence type="predicted"/>